<feature type="domain" description="AB hydrolase-1" evidence="6">
    <location>
        <begin position="80"/>
        <end position="457"/>
    </location>
</feature>
<protein>
    <submittedName>
        <fullName evidence="7">Pimeloyl-ACP methyl ester carboxylesterase</fullName>
    </submittedName>
</protein>
<keyword evidence="8" id="KW-1185">Reference proteome</keyword>
<dbReference type="RefSeq" id="WP_173125533.1">
    <property type="nucleotide sequence ID" value="NZ_CBCSGW010000006.1"/>
</dbReference>
<evidence type="ECO:0000313" key="7">
    <source>
        <dbReference type="EMBL" id="NRN63783.1"/>
    </source>
</evidence>
<reference evidence="7 8" key="1">
    <citation type="submission" date="2020-01" db="EMBL/GenBank/DDBJ databases">
        <title>Kibdelosporangium persica a novel Actinomycetes from a hot desert in Iran.</title>
        <authorList>
            <person name="Safaei N."/>
            <person name="Zaburannyi N."/>
            <person name="Mueller R."/>
            <person name="Wink J."/>
        </authorList>
    </citation>
    <scope>NUCLEOTIDE SEQUENCE [LARGE SCALE GENOMIC DNA]</scope>
    <source>
        <strain evidence="7 8">4NS15</strain>
    </source>
</reference>
<gene>
    <name evidence="7" type="ORF">GC106_9840</name>
</gene>
<feature type="signal peptide" evidence="5">
    <location>
        <begin position="1"/>
        <end position="15"/>
    </location>
</feature>
<dbReference type="SUPFAM" id="SSF53474">
    <property type="entry name" value="alpha/beta-Hydrolases"/>
    <property type="match status" value="1"/>
</dbReference>
<dbReference type="EMBL" id="JAAATY010000002">
    <property type="protein sequence ID" value="NRN63783.1"/>
    <property type="molecule type" value="Genomic_DNA"/>
</dbReference>
<keyword evidence="2 5" id="KW-0732">Signal</keyword>
<accession>A0ABX2EXQ7</accession>
<dbReference type="Pfam" id="PF00561">
    <property type="entry name" value="Abhydrolase_1"/>
    <property type="match status" value="1"/>
</dbReference>
<dbReference type="InterPro" id="IPR029058">
    <property type="entry name" value="AB_hydrolase_fold"/>
</dbReference>
<dbReference type="PANTHER" id="PTHR43248">
    <property type="entry name" value="2-SUCCINYL-6-HYDROXY-2,4-CYCLOHEXADIENE-1-CARBOXYLATE SYNTHASE"/>
    <property type="match status" value="1"/>
</dbReference>
<dbReference type="Gene3D" id="3.40.50.1820">
    <property type="entry name" value="alpha/beta hydrolase"/>
    <property type="match status" value="1"/>
</dbReference>
<evidence type="ECO:0000313" key="8">
    <source>
        <dbReference type="Proteomes" id="UP000763557"/>
    </source>
</evidence>
<dbReference type="Proteomes" id="UP000763557">
    <property type="component" value="Unassembled WGS sequence"/>
</dbReference>
<dbReference type="InterPro" id="IPR000073">
    <property type="entry name" value="AB_hydrolase_1"/>
</dbReference>
<name>A0ABX2EXQ7_9PSEU</name>
<dbReference type="InterPro" id="IPR051601">
    <property type="entry name" value="Serine_prot/Carboxylest_S33"/>
</dbReference>
<organism evidence="7 8">
    <name type="scientific">Kibdelosporangium persicum</name>
    <dbReference type="NCBI Taxonomy" id="2698649"/>
    <lineage>
        <taxon>Bacteria</taxon>
        <taxon>Bacillati</taxon>
        <taxon>Actinomycetota</taxon>
        <taxon>Actinomycetes</taxon>
        <taxon>Pseudonocardiales</taxon>
        <taxon>Pseudonocardiaceae</taxon>
        <taxon>Kibdelosporangium</taxon>
    </lineage>
</organism>
<evidence type="ECO:0000256" key="2">
    <source>
        <dbReference type="ARBA" id="ARBA00022729"/>
    </source>
</evidence>
<evidence type="ECO:0000259" key="6">
    <source>
        <dbReference type="Pfam" id="PF00561"/>
    </source>
</evidence>
<evidence type="ECO:0000256" key="1">
    <source>
        <dbReference type="ARBA" id="ARBA00010088"/>
    </source>
</evidence>
<evidence type="ECO:0000256" key="3">
    <source>
        <dbReference type="ARBA" id="ARBA00022801"/>
    </source>
</evidence>
<feature type="region of interest" description="Disordered" evidence="4">
    <location>
        <begin position="484"/>
        <end position="510"/>
    </location>
</feature>
<dbReference type="PANTHER" id="PTHR43248:SF29">
    <property type="entry name" value="TRIPEPTIDYL AMINOPEPTIDASE"/>
    <property type="match status" value="1"/>
</dbReference>
<proteinExistence type="inferred from homology"/>
<sequence length="528" mass="56745">MAVLAVAGLASPAVAAQPAALQEFYSQPLSWAPCAEEGELATLQCATLVVPMNYRKPDAERISVTISKLPAKDPAKRRGVLLINPGGPGGPGVDMPLVFADRPIAQVYDMIGFDPRGVGRSTPLRCEVSPAIADFPSRPTDAEFELYTAQARNDEAACERAAGGLRPYVNTPNTARDMDVIRGALGEKKINYLGFSYGTYLGAVFGSLFPASLDRNVLDSSVSPDWIWREQFKQQAVAMRENVDAFYTWVGERNSVYGLGKSYAEVFATTEALAAKLATKPINDPDFGEVDRTIYDAIVGANARYRPLWDALAQVIKAFKAASDGTLAPGSAELADAAKAAKLMKDLAIAETVNGVFQTVTCEADWPGDLSIYYNDMKLFREKYPYGFGVYRAAPTECTFRSFKPADKVTDLKRAGYPTGLVIQADGDSQTHYDGGPAMAAKLRDQLVSVADDGTHSLYSRNACASDIIDKYLVDGVLPGTRVTCPGDPRPNVPADGEQSGQRPANAAGVADTVQQYISAKRLGKGVY</sequence>
<feature type="chain" id="PRO_5045382468" evidence="5">
    <location>
        <begin position="16"/>
        <end position="528"/>
    </location>
</feature>
<comment type="caution">
    <text evidence="7">The sequence shown here is derived from an EMBL/GenBank/DDBJ whole genome shotgun (WGS) entry which is preliminary data.</text>
</comment>
<evidence type="ECO:0000256" key="5">
    <source>
        <dbReference type="SAM" id="SignalP"/>
    </source>
</evidence>
<evidence type="ECO:0000256" key="4">
    <source>
        <dbReference type="SAM" id="MobiDB-lite"/>
    </source>
</evidence>
<keyword evidence="3" id="KW-0378">Hydrolase</keyword>
<comment type="similarity">
    <text evidence="1">Belongs to the peptidase S33 family.</text>
</comment>